<dbReference type="Proteomes" id="UP000182840">
    <property type="component" value="Chromosome"/>
</dbReference>
<dbReference type="RefSeq" id="WP_072601795.1">
    <property type="nucleotide sequence ID" value="NZ_CP018171.1"/>
</dbReference>
<gene>
    <name evidence="1" type="ORF">BSQ44_02545</name>
</gene>
<evidence type="ECO:0008006" key="3">
    <source>
        <dbReference type="Google" id="ProtNLM"/>
    </source>
</evidence>
<dbReference type="STRING" id="1670800.BSQ44_02545"/>
<dbReference type="Pfam" id="PF10387">
    <property type="entry name" value="DUF2442"/>
    <property type="match status" value="1"/>
</dbReference>
<protein>
    <recommendedName>
        <fullName evidence="3">DUF2442 domain-containing protein</fullName>
    </recommendedName>
</protein>
<organism evidence="1 2">
    <name type="scientific">Aquibium oceanicum</name>
    <dbReference type="NCBI Taxonomy" id="1670800"/>
    <lineage>
        <taxon>Bacteria</taxon>
        <taxon>Pseudomonadati</taxon>
        <taxon>Pseudomonadota</taxon>
        <taxon>Alphaproteobacteria</taxon>
        <taxon>Hyphomicrobiales</taxon>
        <taxon>Phyllobacteriaceae</taxon>
        <taxon>Aquibium</taxon>
    </lineage>
</organism>
<reference evidence="2" key="1">
    <citation type="submission" date="2016-11" db="EMBL/GenBank/DDBJ databases">
        <title>Mesorhizobium oceanicum sp. nov., isolated from deep seawater in South China Sea.</title>
        <authorList>
            <person name="Fu G.-Y."/>
        </authorList>
    </citation>
    <scope>NUCLEOTIDE SEQUENCE [LARGE SCALE GENOMIC DNA]</scope>
    <source>
        <strain evidence="2">B7</strain>
    </source>
</reference>
<evidence type="ECO:0000313" key="1">
    <source>
        <dbReference type="EMBL" id="APH70383.1"/>
    </source>
</evidence>
<accession>A0A1L3SLV2</accession>
<keyword evidence="2" id="KW-1185">Reference proteome</keyword>
<proteinExistence type="predicted"/>
<dbReference type="OrthoDB" id="337884at2"/>
<evidence type="ECO:0000313" key="2">
    <source>
        <dbReference type="Proteomes" id="UP000182840"/>
    </source>
</evidence>
<dbReference type="InterPro" id="IPR018841">
    <property type="entry name" value="DUF2442"/>
</dbReference>
<dbReference type="Gene3D" id="3.30.2020.40">
    <property type="entry name" value="Uncharacterised protein PF10387, DUF2442"/>
    <property type="match status" value="1"/>
</dbReference>
<dbReference type="EMBL" id="CP018171">
    <property type="protein sequence ID" value="APH70383.1"/>
    <property type="molecule type" value="Genomic_DNA"/>
</dbReference>
<sequence length="91" mass="10301">MSSPEFETDEARPVAARCDDEFLYVTLADGRQIRTTLWWYPFLLAASVTARDRVELEYSGIWWPAMDEGVSVKALLLGRKAPGARQPRRAA</sequence>
<name>A0A1L3SLV2_9HYPH</name>
<dbReference type="KEGG" id="meso:BSQ44_02545"/>
<dbReference type="AlphaFoldDB" id="A0A1L3SLV2"/>